<evidence type="ECO:0000256" key="14">
    <source>
        <dbReference type="ARBA" id="ARBA00023136"/>
    </source>
</evidence>
<dbReference type="EC" id="7.1.1.2" evidence="2 16"/>
<dbReference type="GeneID" id="33362751"/>
<dbReference type="GO" id="GO:0015990">
    <property type="term" value="P:electron transport coupled proton transport"/>
    <property type="evidence" value="ECO:0007669"/>
    <property type="project" value="TreeGrafter"/>
</dbReference>
<keyword evidence="6 16" id="KW-0812">Transmembrane</keyword>
<keyword evidence="10 16" id="KW-1133">Transmembrane helix</keyword>
<evidence type="ECO:0000256" key="4">
    <source>
        <dbReference type="ARBA" id="ARBA00022448"/>
    </source>
</evidence>
<feature type="transmembrane region" description="Helical" evidence="16">
    <location>
        <begin position="188"/>
        <end position="207"/>
    </location>
</feature>
<dbReference type="Pfam" id="PF00662">
    <property type="entry name" value="Proton_antipo_N"/>
    <property type="match status" value="1"/>
</dbReference>
<dbReference type="Pfam" id="PF06455">
    <property type="entry name" value="NADH5_C"/>
    <property type="match status" value="1"/>
</dbReference>
<comment type="catalytic activity">
    <reaction evidence="15 16">
        <text>a ubiquinone + NADH + 5 H(+)(in) = a ubiquinol + NAD(+) + 4 H(+)(out)</text>
        <dbReference type="Rhea" id="RHEA:29091"/>
        <dbReference type="Rhea" id="RHEA-COMP:9565"/>
        <dbReference type="Rhea" id="RHEA-COMP:9566"/>
        <dbReference type="ChEBI" id="CHEBI:15378"/>
        <dbReference type="ChEBI" id="CHEBI:16389"/>
        <dbReference type="ChEBI" id="CHEBI:17976"/>
        <dbReference type="ChEBI" id="CHEBI:57540"/>
        <dbReference type="ChEBI" id="CHEBI:57945"/>
        <dbReference type="EC" id="7.1.1.2"/>
    </reaction>
</comment>
<feature type="domain" description="NADH:quinone oxidoreductase/Mrp antiporter transmembrane" evidence="17">
    <location>
        <begin position="114"/>
        <end position="392"/>
    </location>
</feature>
<keyword evidence="5" id="KW-0679">Respiratory chain</keyword>
<evidence type="ECO:0000256" key="1">
    <source>
        <dbReference type="ARBA" id="ARBA00004448"/>
    </source>
</evidence>
<organism evidence="20">
    <name type="scientific">Pterobdella arugamensis</name>
    <dbReference type="NCBI Taxonomy" id="3410361"/>
    <lineage>
        <taxon>Eukaryota</taxon>
        <taxon>Metazoa</taxon>
        <taxon>Spiralia</taxon>
        <taxon>Lophotrochozoa</taxon>
        <taxon>Annelida</taxon>
        <taxon>Clitellata</taxon>
        <taxon>Hirudinea</taxon>
        <taxon>Hirudinida</taxon>
        <taxon>Oceanobdelliformes</taxon>
        <taxon>Piscicolidae</taxon>
        <taxon>Pterobdella</taxon>
    </lineage>
</organism>
<evidence type="ECO:0000256" key="10">
    <source>
        <dbReference type="ARBA" id="ARBA00022989"/>
    </source>
</evidence>
<geneLocation type="mitochondrion" evidence="20"/>
<dbReference type="PRINTS" id="PR01435">
    <property type="entry name" value="NPOXDRDTASE5"/>
</dbReference>
<comment type="subcellular location">
    <subcellularLocation>
        <location evidence="1">Mitochondrion inner membrane</location>
        <topology evidence="1">Multi-pass membrane protein</topology>
    </subcellularLocation>
</comment>
<feature type="domain" description="NADH dehydrogenase subunit 5 C-terminal" evidence="19">
    <location>
        <begin position="396"/>
        <end position="570"/>
    </location>
</feature>
<feature type="transmembrane region" description="Helical" evidence="16">
    <location>
        <begin position="300"/>
        <end position="321"/>
    </location>
</feature>
<evidence type="ECO:0000259" key="17">
    <source>
        <dbReference type="Pfam" id="PF00361"/>
    </source>
</evidence>
<feature type="transmembrane region" description="Helical" evidence="16">
    <location>
        <begin position="21"/>
        <end position="44"/>
    </location>
</feature>
<keyword evidence="11 16" id="KW-0520">NAD</keyword>
<dbReference type="CTD" id="4540"/>
<feature type="transmembrane region" description="Helical" evidence="16">
    <location>
        <begin position="380"/>
        <end position="402"/>
    </location>
</feature>
<dbReference type="PANTHER" id="PTHR42829">
    <property type="entry name" value="NADH-UBIQUINONE OXIDOREDUCTASE CHAIN 5"/>
    <property type="match status" value="1"/>
</dbReference>
<dbReference type="GO" id="GO:0003954">
    <property type="term" value="F:NADH dehydrogenase activity"/>
    <property type="evidence" value="ECO:0007669"/>
    <property type="project" value="TreeGrafter"/>
</dbReference>
<keyword evidence="13 16" id="KW-0496">Mitochondrion</keyword>
<feature type="transmembrane region" description="Helical" evidence="16">
    <location>
        <begin position="459"/>
        <end position="476"/>
    </location>
</feature>
<feature type="domain" description="NADH-Ubiquinone oxidoreductase (complex I) chain 5 N-terminal" evidence="18">
    <location>
        <begin position="47"/>
        <end position="95"/>
    </location>
</feature>
<evidence type="ECO:0000256" key="12">
    <source>
        <dbReference type="ARBA" id="ARBA00023075"/>
    </source>
</evidence>
<dbReference type="EMBL" id="KY474378">
    <property type="protein sequence ID" value="AQT26250.1"/>
    <property type="molecule type" value="Genomic_DNA"/>
</dbReference>
<evidence type="ECO:0000256" key="5">
    <source>
        <dbReference type="ARBA" id="ARBA00022660"/>
    </source>
</evidence>
<keyword evidence="14 16" id="KW-0472">Membrane</keyword>
<feature type="transmembrane region" description="Helical" evidence="16">
    <location>
        <begin position="423"/>
        <end position="447"/>
    </location>
</feature>
<keyword evidence="7" id="KW-0999">Mitochondrion inner membrane</keyword>
<evidence type="ECO:0000256" key="11">
    <source>
        <dbReference type="ARBA" id="ARBA00023027"/>
    </source>
</evidence>
<feature type="transmembrane region" description="Helical" evidence="16">
    <location>
        <begin position="483"/>
        <end position="506"/>
    </location>
</feature>
<evidence type="ECO:0000256" key="13">
    <source>
        <dbReference type="ARBA" id="ARBA00023128"/>
    </source>
</evidence>
<dbReference type="InterPro" id="IPR003945">
    <property type="entry name" value="NU5C-like"/>
</dbReference>
<dbReference type="InterPro" id="IPR001750">
    <property type="entry name" value="ND/Mrp_TM"/>
</dbReference>
<evidence type="ECO:0000259" key="19">
    <source>
        <dbReference type="Pfam" id="PF06455"/>
    </source>
</evidence>
<dbReference type="AlphaFoldDB" id="A0A343B6W7"/>
<evidence type="ECO:0000313" key="20">
    <source>
        <dbReference type="EMBL" id="AQT26250.1"/>
    </source>
</evidence>
<dbReference type="Pfam" id="PF00361">
    <property type="entry name" value="Proton_antipo_M"/>
    <property type="match status" value="1"/>
</dbReference>
<comment type="function">
    <text evidence="16">Core subunit of the mitochondrial membrane respiratory chain NADH dehydrogenase (Complex I) which catalyzes electron transfer from NADH through the respiratory chain, using ubiquinone as an electron acceptor. Essential for the catalytic activity and assembly of complex I.</text>
</comment>
<feature type="transmembrane region" description="Helical" evidence="16">
    <location>
        <begin position="250"/>
        <end position="268"/>
    </location>
</feature>
<evidence type="ECO:0000256" key="2">
    <source>
        <dbReference type="ARBA" id="ARBA00012944"/>
    </source>
</evidence>
<dbReference type="InterPro" id="IPR001516">
    <property type="entry name" value="Proton_antipo_N"/>
</dbReference>
<keyword evidence="12 16" id="KW-0830">Ubiquinone</keyword>
<accession>A0A343B6W7</accession>
<dbReference type="InterPro" id="IPR010934">
    <property type="entry name" value="NADH_DH_su5_C"/>
</dbReference>
<gene>
    <name evidence="20" type="primary">ND5</name>
</gene>
<dbReference type="PRINTS" id="PR01434">
    <property type="entry name" value="NADHDHGNASE5"/>
</dbReference>
<evidence type="ECO:0000259" key="18">
    <source>
        <dbReference type="Pfam" id="PF00662"/>
    </source>
</evidence>
<dbReference type="RefSeq" id="YP_009400212.1">
    <property type="nucleotide sequence ID" value="NC_035308.1"/>
</dbReference>
<dbReference type="GO" id="GO:0008137">
    <property type="term" value="F:NADH dehydrogenase (ubiquinone) activity"/>
    <property type="evidence" value="ECO:0007669"/>
    <property type="project" value="UniProtKB-EC"/>
</dbReference>
<keyword evidence="8" id="KW-1278">Translocase</keyword>
<sequence length="571" mass="65763">MYNSMFNSQMINKNLYKMFMLLSLNMFLLSMYIIYNSSIIIIDWEFFNLLNLSFNTTLMLDPKGVLFSSVVLFITSNVMKFSILYMSEEKFINRFNILIVLFVLSMNLLIFIPNMIVLLLGWDGLGIVSFILVIYYQNSKSLSAGLLTILTNRLGDIAIIICIILTMNQGHWNLNCMWNMPEYKIQCIMILLAAMTKSAQMPFSSWLPAAMAAPTPVSALVHSSTLVTAGVFLLIRFYNFISKFELFNNILLYVSILTTMLASVCGLLENDMKKIVALSTLSQLGLMMTTLSLGMLNMCFFHMVVHAMFKALLFICVGILINYNSHSQDLRWVGNLTKNMPVTSSCMIISILSMSGFPFLSSFYTKDIIMEFCVCNMNNMFMYMFMYMSIGLTMAYSTRMLYNIMFNSISISPFNMMSEDLNLMKTLILMTMPSMMSGSLISWLFISNIDHMMLSFNEMMLPLMIVVLSFIMSYIFSMKFVKLPMFLINFSSSMWFMVTMSTQMFMNSFMNISKWYLKYTDQSWLELMGGEGSFYMLNKYSTNVLNNIVYNPIKILVWSILSMILTMIILL</sequence>
<proteinExistence type="inferred from homology"/>
<evidence type="ECO:0000256" key="8">
    <source>
        <dbReference type="ARBA" id="ARBA00022967"/>
    </source>
</evidence>
<feature type="transmembrane region" description="Helical" evidence="16">
    <location>
        <begin position="64"/>
        <end position="83"/>
    </location>
</feature>
<dbReference type="GO" id="GO:0042773">
    <property type="term" value="P:ATP synthesis coupled electron transport"/>
    <property type="evidence" value="ECO:0007669"/>
    <property type="project" value="InterPro"/>
</dbReference>
<evidence type="ECO:0000256" key="7">
    <source>
        <dbReference type="ARBA" id="ARBA00022792"/>
    </source>
</evidence>
<evidence type="ECO:0000256" key="6">
    <source>
        <dbReference type="ARBA" id="ARBA00022692"/>
    </source>
</evidence>
<protein>
    <recommendedName>
        <fullName evidence="3 16">NADH-ubiquinone oxidoreductase chain 5</fullName>
        <ecNumber evidence="2 16">7.1.1.2</ecNumber>
    </recommendedName>
</protein>
<feature type="transmembrane region" description="Helical" evidence="16">
    <location>
        <begin position="342"/>
        <end position="360"/>
    </location>
</feature>
<dbReference type="GO" id="GO:0005743">
    <property type="term" value="C:mitochondrial inner membrane"/>
    <property type="evidence" value="ECO:0007669"/>
    <property type="project" value="UniProtKB-SubCell"/>
</dbReference>
<reference evidence="20" key="1">
    <citation type="submission" date="2017-01" db="EMBL/GenBank/DDBJ databases">
        <authorList>
            <person name="Mah S.A."/>
            <person name="Swanson W.J."/>
            <person name="Moy G.W."/>
            <person name="Vacquier V.D."/>
        </authorList>
    </citation>
    <scope>NUCLEOTIDE SEQUENCE</scope>
</reference>
<evidence type="ECO:0000256" key="16">
    <source>
        <dbReference type="RuleBase" id="RU003404"/>
    </source>
</evidence>
<keyword evidence="4 16" id="KW-0813">Transport</keyword>
<feature type="transmembrane region" description="Helical" evidence="16">
    <location>
        <begin position="144"/>
        <end position="168"/>
    </location>
</feature>
<dbReference type="PANTHER" id="PTHR42829:SF2">
    <property type="entry name" value="NADH-UBIQUINONE OXIDOREDUCTASE CHAIN 5"/>
    <property type="match status" value="1"/>
</dbReference>
<feature type="transmembrane region" description="Helical" evidence="16">
    <location>
        <begin position="219"/>
        <end position="238"/>
    </location>
</feature>
<evidence type="ECO:0000256" key="9">
    <source>
        <dbReference type="ARBA" id="ARBA00022982"/>
    </source>
</evidence>
<feature type="transmembrane region" description="Helical" evidence="16">
    <location>
        <begin position="548"/>
        <end position="570"/>
    </location>
</feature>
<keyword evidence="9" id="KW-0249">Electron transport</keyword>
<feature type="transmembrane region" description="Helical" evidence="16">
    <location>
        <begin position="95"/>
        <end position="112"/>
    </location>
</feature>
<name>A0A343B6W7_9ANNE</name>
<evidence type="ECO:0000256" key="15">
    <source>
        <dbReference type="ARBA" id="ARBA00049551"/>
    </source>
</evidence>
<evidence type="ECO:0000256" key="3">
    <source>
        <dbReference type="ARBA" id="ARBA00021096"/>
    </source>
</evidence>
<comment type="similarity">
    <text evidence="16">Belongs to the complex I subunit 5 family.</text>
</comment>